<dbReference type="PROSITE" id="PS51257">
    <property type="entry name" value="PROKAR_LIPOPROTEIN"/>
    <property type="match status" value="1"/>
</dbReference>
<feature type="domain" description="Leucine-binding protein" evidence="2">
    <location>
        <begin position="92"/>
        <end position="418"/>
    </location>
</feature>
<proteinExistence type="predicted"/>
<protein>
    <submittedName>
        <fullName evidence="3">Unannotated protein</fullName>
    </submittedName>
</protein>
<dbReference type="AlphaFoldDB" id="A0A6J6HL71"/>
<sequence>MASKRPTRNRRGAVLAVAVVAAISLFAGACGGGRSDSTTDTTAKGGASSTAFGDLASPCGAGTPAGPTSQGVTADSVTIGYGDDAGYAGAPGLNKEMSDSIKAMIAWCNDQGGINGRKVIGNYYDAAIMNVNNVMTEACSQVFMLVGQGWSLDSAQEQTRLACALPAVPTYSVSPAFANGKLMVQPLPNPVDKTPVEYGYAMAEKFPTQVKKAAVMTANYAATKDSTDKAKLVLPAAGWNFLDCEQVYNIGGEPDWKPFLQRLKDCGAEIVYFSGSPAPNFQNVLDASKQLGFSPIWMTDANFYDTTFAKWNTSGNADNVYVSLGFTPFEQASTNPATQQYLDLLAKANGKTGLLGAQAVSAFLLWASAAQECGDTLTRDCVMSKLANVNEWTGGGLHTAADPGGNNPRECGIVVKMTGTKYEQFYPAKAGEFDCSPKFVATVTGPLVDAANLDSNRIAQPK</sequence>
<dbReference type="InterPro" id="IPR028081">
    <property type="entry name" value="Leu-bd"/>
</dbReference>
<dbReference type="Gene3D" id="3.40.50.2300">
    <property type="match status" value="2"/>
</dbReference>
<keyword evidence="1" id="KW-0732">Signal</keyword>
<organism evidence="3">
    <name type="scientific">freshwater metagenome</name>
    <dbReference type="NCBI Taxonomy" id="449393"/>
    <lineage>
        <taxon>unclassified sequences</taxon>
        <taxon>metagenomes</taxon>
        <taxon>ecological metagenomes</taxon>
    </lineage>
</organism>
<reference evidence="3" key="1">
    <citation type="submission" date="2020-05" db="EMBL/GenBank/DDBJ databases">
        <authorList>
            <person name="Chiriac C."/>
            <person name="Salcher M."/>
            <person name="Ghai R."/>
            <person name="Kavagutti S V."/>
        </authorList>
    </citation>
    <scope>NUCLEOTIDE SEQUENCE</scope>
</reference>
<name>A0A6J6HL71_9ZZZZ</name>
<dbReference type="InterPro" id="IPR028082">
    <property type="entry name" value="Peripla_BP_I"/>
</dbReference>
<evidence type="ECO:0000313" key="3">
    <source>
        <dbReference type="EMBL" id="CAB4614522.1"/>
    </source>
</evidence>
<dbReference type="PANTHER" id="PTHR47235:SF1">
    <property type="entry name" value="BLR6548 PROTEIN"/>
    <property type="match status" value="1"/>
</dbReference>
<gene>
    <name evidence="3" type="ORF">UFOPK1835_01309</name>
</gene>
<dbReference type="SUPFAM" id="SSF53822">
    <property type="entry name" value="Periplasmic binding protein-like I"/>
    <property type="match status" value="1"/>
</dbReference>
<evidence type="ECO:0000259" key="2">
    <source>
        <dbReference type="Pfam" id="PF13458"/>
    </source>
</evidence>
<dbReference type="Pfam" id="PF13458">
    <property type="entry name" value="Peripla_BP_6"/>
    <property type="match status" value="1"/>
</dbReference>
<accession>A0A6J6HL71</accession>
<dbReference type="PANTHER" id="PTHR47235">
    <property type="entry name" value="BLR6548 PROTEIN"/>
    <property type="match status" value="1"/>
</dbReference>
<dbReference type="EMBL" id="CAEZUP010000056">
    <property type="protein sequence ID" value="CAB4614522.1"/>
    <property type="molecule type" value="Genomic_DNA"/>
</dbReference>
<evidence type="ECO:0000256" key="1">
    <source>
        <dbReference type="ARBA" id="ARBA00022729"/>
    </source>
</evidence>